<dbReference type="KEGG" id="hir:HETIRDRAFT_329435"/>
<evidence type="ECO:0000313" key="5">
    <source>
        <dbReference type="EMBL" id="ETW75929.1"/>
    </source>
</evidence>
<dbReference type="InterPro" id="IPR039867">
    <property type="entry name" value="Furry/Tao3/Mor2"/>
</dbReference>
<protein>
    <recommendedName>
        <fullName evidence="7">Cell morphogenesis protein</fullName>
    </recommendedName>
</protein>
<feature type="compositionally biased region" description="Polar residues" evidence="1">
    <location>
        <begin position="151"/>
        <end position="169"/>
    </location>
</feature>
<reference evidence="5 6" key="1">
    <citation type="journal article" date="2012" name="New Phytol.">
        <title>Insight into trade-off between wood decay and parasitism from the genome of a fungal forest pathogen.</title>
        <authorList>
            <person name="Olson A."/>
            <person name="Aerts A."/>
            <person name="Asiegbu F."/>
            <person name="Belbahri L."/>
            <person name="Bouzid O."/>
            <person name="Broberg A."/>
            <person name="Canback B."/>
            <person name="Coutinho P.M."/>
            <person name="Cullen D."/>
            <person name="Dalman K."/>
            <person name="Deflorio G."/>
            <person name="van Diepen L.T."/>
            <person name="Dunand C."/>
            <person name="Duplessis S."/>
            <person name="Durling M."/>
            <person name="Gonthier P."/>
            <person name="Grimwood J."/>
            <person name="Fossdal C.G."/>
            <person name="Hansson D."/>
            <person name="Henrissat B."/>
            <person name="Hietala A."/>
            <person name="Himmelstrand K."/>
            <person name="Hoffmeister D."/>
            <person name="Hogberg N."/>
            <person name="James T.Y."/>
            <person name="Karlsson M."/>
            <person name="Kohler A."/>
            <person name="Kues U."/>
            <person name="Lee Y.H."/>
            <person name="Lin Y.C."/>
            <person name="Lind M."/>
            <person name="Lindquist E."/>
            <person name="Lombard V."/>
            <person name="Lucas S."/>
            <person name="Lunden K."/>
            <person name="Morin E."/>
            <person name="Murat C."/>
            <person name="Park J."/>
            <person name="Raffaello T."/>
            <person name="Rouze P."/>
            <person name="Salamov A."/>
            <person name="Schmutz J."/>
            <person name="Solheim H."/>
            <person name="Stahlberg J."/>
            <person name="Velez H."/>
            <person name="de Vries R.P."/>
            <person name="Wiebenga A."/>
            <person name="Woodward S."/>
            <person name="Yakovlev I."/>
            <person name="Garbelotto M."/>
            <person name="Martin F."/>
            <person name="Grigoriev I.V."/>
            <person name="Stenlid J."/>
        </authorList>
    </citation>
    <scope>NUCLEOTIDE SEQUENCE [LARGE SCALE GENOMIC DNA]</scope>
    <source>
        <strain evidence="5 6">TC 32-1</strain>
    </source>
</reference>
<dbReference type="Pfam" id="PF14222">
    <property type="entry name" value="MOR2-PAG1_N"/>
    <property type="match status" value="1"/>
</dbReference>
<dbReference type="STRING" id="747525.W4JR40"/>
<accession>W4JR40</accession>
<evidence type="ECO:0000313" key="6">
    <source>
        <dbReference type="Proteomes" id="UP000030671"/>
    </source>
</evidence>
<feature type="domain" description="Cell morphogenesis central region" evidence="4">
    <location>
        <begin position="1755"/>
        <end position="1938"/>
    </location>
</feature>
<feature type="compositionally biased region" description="Polar residues" evidence="1">
    <location>
        <begin position="70"/>
        <end position="79"/>
    </location>
</feature>
<dbReference type="SUPFAM" id="SSF48371">
    <property type="entry name" value="ARM repeat"/>
    <property type="match status" value="1"/>
</dbReference>
<dbReference type="PANTHER" id="PTHR12295">
    <property type="entry name" value="FURRY-RELATED"/>
    <property type="match status" value="1"/>
</dbReference>
<evidence type="ECO:0000259" key="4">
    <source>
        <dbReference type="Pfam" id="PF14228"/>
    </source>
</evidence>
<dbReference type="FunCoup" id="W4JR40">
    <property type="interactions" value="229"/>
</dbReference>
<dbReference type="OrthoDB" id="6287725at2759"/>
<dbReference type="GeneID" id="20671493"/>
<dbReference type="InterPro" id="IPR025614">
    <property type="entry name" value="Cell_morpho_N"/>
</dbReference>
<dbReference type="InterPro" id="IPR029473">
    <property type="entry name" value="MOR2-PAG1_mid"/>
</dbReference>
<gene>
    <name evidence="5" type="ORF">HETIRDRAFT_329435</name>
</gene>
<feature type="domain" description="Cell morphogenesis protein C-terminal" evidence="3">
    <location>
        <begin position="1968"/>
        <end position="2217"/>
    </location>
</feature>
<feature type="compositionally biased region" description="Basic and acidic residues" evidence="1">
    <location>
        <begin position="57"/>
        <end position="68"/>
    </location>
</feature>
<keyword evidence="6" id="KW-1185">Reference proteome</keyword>
<name>W4JR40_HETIT</name>
<evidence type="ECO:0008006" key="7">
    <source>
        <dbReference type="Google" id="ProtNLM"/>
    </source>
</evidence>
<feature type="region of interest" description="Disordered" evidence="1">
    <location>
        <begin position="1"/>
        <end position="91"/>
    </location>
</feature>
<feature type="domain" description="Cell morphogenesis protein N-terminal" evidence="2">
    <location>
        <begin position="376"/>
        <end position="930"/>
    </location>
</feature>
<dbReference type="GO" id="GO:0000902">
    <property type="term" value="P:cell morphogenesis"/>
    <property type="evidence" value="ECO:0007669"/>
    <property type="project" value="InterPro"/>
</dbReference>
<dbReference type="InterPro" id="IPR025481">
    <property type="entry name" value="Cell_Morphogen_C"/>
</dbReference>
<evidence type="ECO:0000259" key="2">
    <source>
        <dbReference type="Pfam" id="PF14222"/>
    </source>
</evidence>
<dbReference type="Pfam" id="PF14228">
    <property type="entry name" value="MOR2-PAG1_mid"/>
    <property type="match status" value="2"/>
</dbReference>
<dbReference type="EMBL" id="KI925465">
    <property type="protein sequence ID" value="ETW75929.1"/>
    <property type="molecule type" value="Genomic_DNA"/>
</dbReference>
<dbReference type="Proteomes" id="UP000030671">
    <property type="component" value="Unassembled WGS sequence"/>
</dbReference>
<dbReference type="PANTHER" id="PTHR12295:SF30">
    <property type="entry name" value="PROTEIN FURRY"/>
    <property type="match status" value="1"/>
</dbReference>
<dbReference type="HOGENOM" id="CLU_000325_1_1_1"/>
<evidence type="ECO:0000256" key="1">
    <source>
        <dbReference type="SAM" id="MobiDB-lite"/>
    </source>
</evidence>
<feature type="compositionally biased region" description="Gly residues" evidence="1">
    <location>
        <begin position="32"/>
        <end position="41"/>
    </location>
</feature>
<dbReference type="GO" id="GO:0005938">
    <property type="term" value="C:cell cortex"/>
    <property type="evidence" value="ECO:0007669"/>
    <property type="project" value="TreeGrafter"/>
</dbReference>
<organism evidence="5 6">
    <name type="scientific">Heterobasidion irregulare (strain TC 32-1)</name>
    <dbReference type="NCBI Taxonomy" id="747525"/>
    <lineage>
        <taxon>Eukaryota</taxon>
        <taxon>Fungi</taxon>
        <taxon>Dikarya</taxon>
        <taxon>Basidiomycota</taxon>
        <taxon>Agaricomycotina</taxon>
        <taxon>Agaricomycetes</taxon>
        <taxon>Russulales</taxon>
        <taxon>Bondarzewiaceae</taxon>
        <taxon>Heterobasidion</taxon>
        <taxon>Heterobasidion annosum species complex</taxon>
    </lineage>
</organism>
<feature type="domain" description="Cell morphogenesis central region" evidence="4">
    <location>
        <begin position="1496"/>
        <end position="1669"/>
    </location>
</feature>
<dbReference type="Pfam" id="PF14225">
    <property type="entry name" value="MOR2-PAG1_C"/>
    <property type="match status" value="1"/>
</dbReference>
<dbReference type="eggNOG" id="KOG1825">
    <property type="taxonomic scope" value="Eukaryota"/>
</dbReference>
<sequence>MSSDGIQITIPDFDDEDFSSTSIPFGRVPGTSGFGFGGGLSSGQESPTATTPIALPERSDRGYFHARGDSVTSEDSNYSARHPTRKGSMPFVHTQHSSLANSAGSPFTKKTSFASIRNAFKSGSKSTEPPPMPPLDHGVYPVLKNPFNRSNSSLAHASATSFRRPSENMSPPYPRPPTPGSVEARSARATPAKTKGHAYGRSQHSHSGSIFHTSDVGSDHGHGFTIPSSPPPVPPVPNGYFGSFSQSELPPYAEAEEEIVSVDPRTPSEYALHATFFRFATSAEMKIDAFLRQGLDHEPPLADYFGPGIDPVFDDLLQTLGQIGQKHAKPVVNSITRWRRTQKEAVSPDLLRHHTGQSPATSRGVRHLDTSMILNERKSLASIYIMCRALIAVMQPLSKDALGEQMGYKLEETMFEQFRKPDLKLLTQSANHRTNAELYATLLGHLANTRFSSVTDRFLSEMGPVASGHVPKDGDMKYENLVRGLKHVQIKVWPPESFEEGAEFMEALAKSFENAHGFRFKLAFAETLVHLMHPIAKTAQAEVNHPQWAKAIEIIYPKARDMASKPRYWHVAYPLVIVSLCVAPNEYFLRNWQTCFEASLTKLKEKPFRIPVMNGMMRLVWTYMFRCRESASNSTSKMEIVLKHFFPPNRLPIFPQEDHLEPFIYIVHFVFARHFDFGAEFTLNLLQEQAMSTQPPNPSTVLSPERMAIAIQAMLLTLHLMERDEPIPVWPSSSDFSGAPSWQDYPASSDFLPLTILSKPGMQEFYDRVGILLSYVAATCANAVGRMSTFDEQWSVTRINPSYDETHSYIIRRHPDATVAYPAQLVPQINLLQTCFQSWPRILHTSLQLDDAVDMLVRGVIHIEPAVAEAAVLALRRFMSNPQYADAVLQNYTSFLFDTPHIAQEGSSSKLVIESNRLLNLWVGLLDGWVHDLLQRKSETLSDEEMAAVASRIDETEAGALFLLCHVSRPVYTVGVKLLRMLGLLVAHLWPQPTSPQIASMDVRIVDILHGRSSIKIPLDGFDHILDPADLERLKQWRDSGKTDAYLRIADSEDSRDRTIWQWIFPGFMHSYSSDGAEHTPATVNILRETLIAAVSRFHPTIAAVAGLNGRMPSGPSSRGLAINEKETRTPVDNRQLTGQWYMWTKVLCSIASIVDYRPALVQREHSRALSEVNFERERLTTTRGLVRYLAPFLDSEHSMFRDAAVFCISSLPSRGYPQLLEDLGLLAHRQLFDDTRMKSGATSVAERGRRQERLFTAVARVYFLTAHYLQDHRSSGRKAALSPILRFVRNTQAFLTSADCRDHFKLQKLRRYFCGTVERLFDGLTTLSDTDRFIPPNMHLSLFRLCEEWCQVGRQSESVKQRLILMQRAATNAVADASEKGEAVAVFQKETKLLSRAAIGAMASLCSKAYFPPDVSSGSPTDQAGTEYFRALEPITTLDRLHSVLASLDISVQTSGKKALRTLLACSDRDPGLVNEAMRKAFVTVKDIDTSNVRFFEVVADVICSSQGHGFRFDQIVCLGLYNLCHPALHVRTSALNILEFIHEESYGMLSMAQFEAAIGSPAPSTYLHAHRLISDVLAGEHPNEAMGVLSQFATWLPQFFEASNSPLLLLQSLEYWSPNINLMTDDRSGLSREGRTALYHLMSFTLRYAENYAEQIQMLWTRLVDAPYQSNGHATIRFLLEQSQKVASITYIQCASRVVACLSQSGIGRQVVEDLCSVIEPARMLPDIEHKLAFPDADDMELWSDLDVLFAEHPRLSLGAGQYALLFLSDVALERLWEFHAELPIILHAICVHLDHRLIFVRDHAKHMLFQLLRSWIPGYDEASDRGLYPTRNALKSAIRDLEQDMERKLWKEDENSAQSGPKMHWLCARLLSLLEPLHPGLAQQWGSLALLWGTACTIRPIAFRSLQIFRALRPSATQADLALLLGRLSNTVADPDENIQLFTAELIQTLNVLVESEELDVSLVPQMFWCACACLSTTVEVEFLQVVTFFDSLLSRLNLDDQNTVEFLLSQRPHDWKGSSSLQSSLLIGLRSSKTFGATIKLLEHLARFTDNRLIDPSEGRVRDLYTISLPWCLRAMADETHDPALEEFATNVGYLAEQEGRSSIARIMTSFVKGRFRTKDDFLRQSVSSLREHYGAENWTEVVTLLVGLVLNQEKWLRVQSLQILKVLFQQRETRNPVELLGSELLMPLLRLLETDLAGRALEVLEEPMTISGGGLPAKQVLRMSMHMNMHMKPIAKEVDSVADIFGMPEESGWCVPRPDQLMKMCRANVMAVFNSYNLPSRPSRIDFEPEDIERLAPPDPLDEDLGGLVQNLHELSTYFQDDEVDLKGATLPVMPSHQLEARVAAILAKSTENMADLPQTPFVDVFRVDDIASFAPNDSDDNSDFSSDSEAFVFDSPSALRQMQGGNGSRLQ</sequence>
<feature type="region of interest" description="Disordered" evidence="1">
    <location>
        <begin position="151"/>
        <end position="206"/>
    </location>
</feature>
<dbReference type="InterPro" id="IPR016024">
    <property type="entry name" value="ARM-type_fold"/>
</dbReference>
<evidence type="ECO:0000259" key="3">
    <source>
        <dbReference type="Pfam" id="PF14225"/>
    </source>
</evidence>
<dbReference type="RefSeq" id="XP_009552165.1">
    <property type="nucleotide sequence ID" value="XM_009553870.1"/>
</dbReference>
<dbReference type="GO" id="GO:0030427">
    <property type="term" value="C:site of polarized growth"/>
    <property type="evidence" value="ECO:0007669"/>
    <property type="project" value="TreeGrafter"/>
</dbReference>
<dbReference type="InParanoid" id="W4JR40"/>
<proteinExistence type="predicted"/>